<organism evidence="3 4">
    <name type="scientific">Rhamnusium bicolor</name>
    <dbReference type="NCBI Taxonomy" id="1586634"/>
    <lineage>
        <taxon>Eukaryota</taxon>
        <taxon>Metazoa</taxon>
        <taxon>Ecdysozoa</taxon>
        <taxon>Arthropoda</taxon>
        <taxon>Hexapoda</taxon>
        <taxon>Insecta</taxon>
        <taxon>Pterygota</taxon>
        <taxon>Neoptera</taxon>
        <taxon>Endopterygota</taxon>
        <taxon>Coleoptera</taxon>
        <taxon>Polyphaga</taxon>
        <taxon>Cucujiformia</taxon>
        <taxon>Chrysomeloidea</taxon>
        <taxon>Cerambycidae</taxon>
        <taxon>Lepturinae</taxon>
        <taxon>Rhagiini</taxon>
        <taxon>Rhamnusium</taxon>
    </lineage>
</organism>
<dbReference type="AlphaFoldDB" id="A0AAV8XSE2"/>
<sequence length="633" mass="72429">MATEEEKKEEMDPNEDIGNIELGDLRLSWIYKLKRDQIDAELGKFRLNLTGTVEEKKRRLIRFIREGCTSPLPPAVFPSTPAPFTLQPPSVARATAALQYRLAPESPALDPWQVHKWNTHFNGKGDPAAFLERLDEICSYTNIRQEQLLPVLPELLQGPALLWYRNNKSHWDTWAKFTRDFRTFYFPVNYLEDLEADISRRLQKPDEPATNYLTDLQTLVRRHGDLNPEQELRWLYRNLLPDYRQYIRRNDFTDVSSLTAKIKEFELLRQEMRQVYDGEEPIPRRNTTRRLENCSPEQYSVPPRQAESRPVVERPVPMPRNTRLPATPREEPPNIVRQQDRPTAPQTATRPYRSPEPSEHRQSTTAVRSRDLTASVDTAAARPDNRPHVKVQMFGRTFSALVDTGAVRSYLGDRIKEVCDQLHIAADDVTVPAAQLANGRLATVTRAYRIDFLIGEDSFSECVFHLRNLSSDLVLGMDILSQYRFQINPSAGTVLLNDRPISEPLAAPSSPLGGISLTLSQPEEEQLARFLATELPSFQDVQGTTHLVPPTVKWRTLRHTAGVPPVQLSVTHRRPVRTVADLYQKPTAAAPYPEEYSVPTSRLRRTPSPYPKEFNASCYRKEPMKANTSELPE</sequence>
<accession>A0AAV8XSE2</accession>
<evidence type="ECO:0000256" key="1">
    <source>
        <dbReference type="SAM" id="MobiDB-lite"/>
    </source>
</evidence>
<dbReference type="PANTHER" id="PTHR33223:SF6">
    <property type="entry name" value="CCHC-TYPE DOMAIN-CONTAINING PROTEIN"/>
    <property type="match status" value="1"/>
</dbReference>
<dbReference type="Pfam" id="PF03732">
    <property type="entry name" value="Retrotrans_gag"/>
    <property type="match status" value="1"/>
</dbReference>
<dbReference type="PANTHER" id="PTHR33223">
    <property type="entry name" value="CCHC-TYPE DOMAIN-CONTAINING PROTEIN"/>
    <property type="match status" value="1"/>
</dbReference>
<dbReference type="SUPFAM" id="SSF50630">
    <property type="entry name" value="Acid proteases"/>
    <property type="match status" value="1"/>
</dbReference>
<dbReference type="Proteomes" id="UP001162156">
    <property type="component" value="Unassembled WGS sequence"/>
</dbReference>
<dbReference type="InterPro" id="IPR005162">
    <property type="entry name" value="Retrotrans_gag_dom"/>
</dbReference>
<dbReference type="EMBL" id="JANEYF010002810">
    <property type="protein sequence ID" value="KAJ8942015.1"/>
    <property type="molecule type" value="Genomic_DNA"/>
</dbReference>
<comment type="caution">
    <text evidence="3">The sequence shown here is derived from an EMBL/GenBank/DDBJ whole genome shotgun (WGS) entry which is preliminary data.</text>
</comment>
<reference evidence="3" key="1">
    <citation type="journal article" date="2023" name="Insect Mol. Biol.">
        <title>Genome sequencing provides insights into the evolution of gene families encoding plant cell wall-degrading enzymes in longhorned beetles.</title>
        <authorList>
            <person name="Shin N.R."/>
            <person name="Okamura Y."/>
            <person name="Kirsch R."/>
            <person name="Pauchet Y."/>
        </authorList>
    </citation>
    <scope>NUCLEOTIDE SEQUENCE</scope>
    <source>
        <strain evidence="3">RBIC_L_NR</strain>
    </source>
</reference>
<evidence type="ECO:0000259" key="2">
    <source>
        <dbReference type="Pfam" id="PF03732"/>
    </source>
</evidence>
<proteinExistence type="predicted"/>
<evidence type="ECO:0000313" key="3">
    <source>
        <dbReference type="EMBL" id="KAJ8942015.1"/>
    </source>
</evidence>
<name>A0AAV8XSE2_9CUCU</name>
<feature type="region of interest" description="Disordered" evidence="1">
    <location>
        <begin position="278"/>
        <end position="384"/>
    </location>
</feature>
<dbReference type="InterPro" id="IPR021109">
    <property type="entry name" value="Peptidase_aspartic_dom_sf"/>
</dbReference>
<feature type="region of interest" description="Disordered" evidence="1">
    <location>
        <begin position="593"/>
        <end position="633"/>
    </location>
</feature>
<feature type="domain" description="Retrotransposon gag" evidence="2">
    <location>
        <begin position="153"/>
        <end position="232"/>
    </location>
</feature>
<gene>
    <name evidence="3" type="ORF">NQ314_010245</name>
</gene>
<protein>
    <recommendedName>
        <fullName evidence="2">Retrotransposon gag domain-containing protein</fullName>
    </recommendedName>
</protein>
<evidence type="ECO:0000313" key="4">
    <source>
        <dbReference type="Proteomes" id="UP001162156"/>
    </source>
</evidence>
<keyword evidence="4" id="KW-1185">Reference proteome</keyword>
<dbReference type="Gene3D" id="2.40.70.10">
    <property type="entry name" value="Acid Proteases"/>
    <property type="match status" value="1"/>
</dbReference>